<feature type="compositionally biased region" description="Low complexity" evidence="3">
    <location>
        <begin position="203"/>
        <end position="213"/>
    </location>
</feature>
<name>A0A6G0HJW6_LARCR</name>
<evidence type="ECO:0000313" key="8">
    <source>
        <dbReference type="Proteomes" id="UP000424527"/>
    </source>
</evidence>
<dbReference type="GO" id="GO:0004888">
    <property type="term" value="F:transmembrane signaling receptor activity"/>
    <property type="evidence" value="ECO:0007669"/>
    <property type="project" value="TreeGrafter"/>
</dbReference>
<protein>
    <recommendedName>
        <fullName evidence="6">Ig-like domain-containing protein</fullName>
    </recommendedName>
</protein>
<feature type="chain" id="PRO_5026105751" description="Ig-like domain-containing protein" evidence="5">
    <location>
        <begin position="24"/>
        <end position="280"/>
    </location>
</feature>
<gene>
    <name evidence="7" type="ORF">D5F01_LYC23128</name>
</gene>
<evidence type="ECO:0000256" key="1">
    <source>
        <dbReference type="ARBA" id="ARBA00022729"/>
    </source>
</evidence>
<dbReference type="Gene3D" id="2.60.40.10">
    <property type="entry name" value="Immunoglobulins"/>
    <property type="match status" value="2"/>
</dbReference>
<evidence type="ECO:0000259" key="6">
    <source>
        <dbReference type="PROSITE" id="PS50835"/>
    </source>
</evidence>
<dbReference type="Pfam" id="PF13895">
    <property type="entry name" value="Ig_2"/>
    <property type="match status" value="1"/>
</dbReference>
<dbReference type="EMBL" id="REGW02000023">
    <property type="protein sequence ID" value="KAE8279539.1"/>
    <property type="molecule type" value="Genomic_DNA"/>
</dbReference>
<dbReference type="InterPro" id="IPR050488">
    <property type="entry name" value="Ig_Fc_receptor"/>
</dbReference>
<dbReference type="GO" id="GO:0007166">
    <property type="term" value="P:cell surface receptor signaling pathway"/>
    <property type="evidence" value="ECO:0007669"/>
    <property type="project" value="TreeGrafter"/>
</dbReference>
<feature type="domain" description="Ig-like" evidence="6">
    <location>
        <begin position="25"/>
        <end position="110"/>
    </location>
</feature>
<keyword evidence="2" id="KW-1015">Disulfide bond</keyword>
<dbReference type="AlphaFoldDB" id="A0A6G0HJW6"/>
<keyword evidence="4" id="KW-0472">Membrane</keyword>
<evidence type="ECO:0000256" key="5">
    <source>
        <dbReference type="SAM" id="SignalP"/>
    </source>
</evidence>
<sequence length="280" mass="30286">MRYSMTNIMWLLWLNLLLSYTTHQASLTVSPSSSQMFEGQSVSLSCEDDSSAGWTLLRNSTEETKTQCGEWGEPAGSSCTISAIVPWDSGVYWCESREGATSNTITITVTGGAVILQSPVLPVMEGDNVTVHCKTKSASSNLPAGFYKDGSFIRTEPTGHMTIHRVSRADEGLYRCKMSGHGESPPSWISVTGKPTITPPPTTSTGFSSSSSSSSPPLSHSLAVLVLLSFPSLCVLVLLVLLVLLVRRCVRRKPEDVPAEPQVVYSSLRSTFTPPQQLDH</sequence>
<dbReference type="InterPro" id="IPR003599">
    <property type="entry name" value="Ig_sub"/>
</dbReference>
<accession>A0A6G0HJW6</accession>
<dbReference type="SMART" id="SM00409">
    <property type="entry name" value="IG"/>
    <property type="match status" value="2"/>
</dbReference>
<dbReference type="InterPro" id="IPR013783">
    <property type="entry name" value="Ig-like_fold"/>
</dbReference>
<keyword evidence="1 5" id="KW-0732">Signal</keyword>
<dbReference type="InterPro" id="IPR036179">
    <property type="entry name" value="Ig-like_dom_sf"/>
</dbReference>
<dbReference type="PANTHER" id="PTHR11481">
    <property type="entry name" value="IMMUNOGLOBULIN FC RECEPTOR"/>
    <property type="match status" value="1"/>
</dbReference>
<evidence type="ECO:0000256" key="4">
    <source>
        <dbReference type="SAM" id="Phobius"/>
    </source>
</evidence>
<dbReference type="GO" id="GO:0009897">
    <property type="term" value="C:external side of plasma membrane"/>
    <property type="evidence" value="ECO:0007669"/>
    <property type="project" value="TreeGrafter"/>
</dbReference>
<dbReference type="SUPFAM" id="SSF48726">
    <property type="entry name" value="Immunoglobulin"/>
    <property type="match status" value="2"/>
</dbReference>
<dbReference type="PROSITE" id="PS50835">
    <property type="entry name" value="IG_LIKE"/>
    <property type="match status" value="2"/>
</dbReference>
<evidence type="ECO:0000256" key="3">
    <source>
        <dbReference type="SAM" id="MobiDB-lite"/>
    </source>
</evidence>
<dbReference type="InterPro" id="IPR003598">
    <property type="entry name" value="Ig_sub2"/>
</dbReference>
<dbReference type="SMART" id="SM00408">
    <property type="entry name" value="IGc2"/>
    <property type="match status" value="2"/>
</dbReference>
<evidence type="ECO:0000256" key="2">
    <source>
        <dbReference type="ARBA" id="ARBA00023157"/>
    </source>
</evidence>
<proteinExistence type="predicted"/>
<evidence type="ECO:0000313" key="7">
    <source>
        <dbReference type="EMBL" id="KAE8279539.1"/>
    </source>
</evidence>
<dbReference type="Proteomes" id="UP000424527">
    <property type="component" value="Unassembled WGS sequence"/>
</dbReference>
<feature type="region of interest" description="Disordered" evidence="3">
    <location>
        <begin position="182"/>
        <end position="213"/>
    </location>
</feature>
<keyword evidence="4" id="KW-0812">Transmembrane</keyword>
<feature type="domain" description="Ig-like" evidence="6">
    <location>
        <begin position="112"/>
        <end position="192"/>
    </location>
</feature>
<dbReference type="GO" id="GO:0006955">
    <property type="term" value="P:immune response"/>
    <property type="evidence" value="ECO:0007669"/>
    <property type="project" value="TreeGrafter"/>
</dbReference>
<feature type="transmembrane region" description="Helical" evidence="4">
    <location>
        <begin position="222"/>
        <end position="246"/>
    </location>
</feature>
<keyword evidence="8" id="KW-1185">Reference proteome</keyword>
<reference evidence="7 8" key="1">
    <citation type="submission" date="2019-07" db="EMBL/GenBank/DDBJ databases">
        <title>Chromosome genome assembly for large yellow croaker.</title>
        <authorList>
            <person name="Xiao S."/>
        </authorList>
    </citation>
    <scope>NUCLEOTIDE SEQUENCE [LARGE SCALE GENOMIC DNA]</scope>
    <source>
        <strain evidence="7">JMULYC20181020</strain>
        <tissue evidence="7">Muscle</tissue>
    </source>
</reference>
<organism evidence="7 8">
    <name type="scientific">Larimichthys crocea</name>
    <name type="common">Large yellow croaker</name>
    <name type="synonym">Pseudosciaena crocea</name>
    <dbReference type="NCBI Taxonomy" id="215358"/>
    <lineage>
        <taxon>Eukaryota</taxon>
        <taxon>Metazoa</taxon>
        <taxon>Chordata</taxon>
        <taxon>Craniata</taxon>
        <taxon>Vertebrata</taxon>
        <taxon>Euteleostomi</taxon>
        <taxon>Actinopterygii</taxon>
        <taxon>Neopterygii</taxon>
        <taxon>Teleostei</taxon>
        <taxon>Neoteleostei</taxon>
        <taxon>Acanthomorphata</taxon>
        <taxon>Eupercaria</taxon>
        <taxon>Sciaenidae</taxon>
        <taxon>Larimichthys</taxon>
    </lineage>
</organism>
<dbReference type="InterPro" id="IPR007110">
    <property type="entry name" value="Ig-like_dom"/>
</dbReference>
<dbReference type="PANTHER" id="PTHR11481:SF64">
    <property type="entry name" value="FC RECEPTOR-LIKE PROTEIN 4"/>
    <property type="match status" value="1"/>
</dbReference>
<comment type="caution">
    <text evidence="7">The sequence shown here is derived from an EMBL/GenBank/DDBJ whole genome shotgun (WGS) entry which is preliminary data.</text>
</comment>
<feature type="signal peptide" evidence="5">
    <location>
        <begin position="1"/>
        <end position="23"/>
    </location>
</feature>
<keyword evidence="4" id="KW-1133">Transmembrane helix</keyword>